<dbReference type="OrthoDB" id="9115347at2"/>
<evidence type="ECO:0000256" key="1">
    <source>
        <dbReference type="ARBA" id="ARBA00004383"/>
    </source>
</evidence>
<evidence type="ECO:0000256" key="7">
    <source>
        <dbReference type="ARBA" id="ARBA00022927"/>
    </source>
</evidence>
<protein>
    <recommendedName>
        <fullName evidence="10">Protein TonB</fullName>
    </recommendedName>
</protein>
<feature type="compositionally biased region" description="Basic residues" evidence="11">
    <location>
        <begin position="104"/>
        <end position="114"/>
    </location>
</feature>
<evidence type="ECO:0000259" key="12">
    <source>
        <dbReference type="PROSITE" id="PS52015"/>
    </source>
</evidence>
<dbReference type="Proteomes" id="UP000295657">
    <property type="component" value="Unassembled WGS sequence"/>
</dbReference>
<dbReference type="InterPro" id="IPR051045">
    <property type="entry name" value="TonB-dependent_transducer"/>
</dbReference>
<keyword evidence="14" id="KW-1185">Reference proteome</keyword>
<feature type="compositionally biased region" description="Polar residues" evidence="11">
    <location>
        <begin position="149"/>
        <end position="159"/>
    </location>
</feature>
<keyword evidence="4 10" id="KW-1003">Cell membrane</keyword>
<keyword evidence="7 10" id="KW-0653">Protein transport</keyword>
<dbReference type="AlphaFoldDB" id="A0A4R6VLB7"/>
<evidence type="ECO:0000256" key="10">
    <source>
        <dbReference type="RuleBase" id="RU362123"/>
    </source>
</evidence>
<dbReference type="Pfam" id="PF03544">
    <property type="entry name" value="TonB_C"/>
    <property type="match status" value="1"/>
</dbReference>
<dbReference type="GO" id="GO:0098797">
    <property type="term" value="C:plasma membrane protein complex"/>
    <property type="evidence" value="ECO:0007669"/>
    <property type="project" value="TreeGrafter"/>
</dbReference>
<keyword evidence="8" id="KW-1133">Transmembrane helix</keyword>
<dbReference type="PANTHER" id="PTHR33446:SF2">
    <property type="entry name" value="PROTEIN TONB"/>
    <property type="match status" value="1"/>
</dbReference>
<dbReference type="Gene3D" id="3.30.1150.10">
    <property type="match status" value="1"/>
</dbReference>
<name>A0A4R6VLB7_9PAST</name>
<dbReference type="PRINTS" id="PR01374">
    <property type="entry name" value="TONBPROTEIN"/>
</dbReference>
<feature type="region of interest" description="Disordered" evidence="11">
    <location>
        <begin position="59"/>
        <end position="165"/>
    </location>
</feature>
<feature type="compositionally biased region" description="Low complexity" evidence="11">
    <location>
        <begin position="139"/>
        <end position="148"/>
    </location>
</feature>
<dbReference type="InterPro" id="IPR006260">
    <property type="entry name" value="TonB/TolA_C"/>
</dbReference>
<dbReference type="PROSITE" id="PS52015">
    <property type="entry name" value="TONB_CTD"/>
    <property type="match status" value="1"/>
</dbReference>
<dbReference type="EMBL" id="SNYQ01000001">
    <property type="protein sequence ID" value="TDQ59600.1"/>
    <property type="molecule type" value="Genomic_DNA"/>
</dbReference>
<keyword evidence="10" id="KW-0735">Signal-anchor</keyword>
<feature type="compositionally biased region" description="Acidic residues" evidence="11">
    <location>
        <begin position="59"/>
        <end position="70"/>
    </location>
</feature>
<evidence type="ECO:0000256" key="5">
    <source>
        <dbReference type="ARBA" id="ARBA00022519"/>
    </source>
</evidence>
<evidence type="ECO:0000256" key="2">
    <source>
        <dbReference type="ARBA" id="ARBA00006555"/>
    </source>
</evidence>
<dbReference type="GO" id="GO:0030288">
    <property type="term" value="C:outer membrane-bounded periplasmic space"/>
    <property type="evidence" value="ECO:0007669"/>
    <property type="project" value="InterPro"/>
</dbReference>
<accession>A0A4R6VLB7</accession>
<keyword evidence="5 10" id="KW-0997">Cell inner membrane</keyword>
<dbReference type="GO" id="GO:0015031">
    <property type="term" value="P:protein transport"/>
    <property type="evidence" value="ECO:0007669"/>
    <property type="project" value="UniProtKB-UniRule"/>
</dbReference>
<feature type="compositionally biased region" description="Basic and acidic residues" evidence="11">
    <location>
        <begin position="85"/>
        <end position="103"/>
    </location>
</feature>
<keyword evidence="6" id="KW-0812">Transmembrane</keyword>
<evidence type="ECO:0000256" key="6">
    <source>
        <dbReference type="ARBA" id="ARBA00022692"/>
    </source>
</evidence>
<keyword evidence="3 10" id="KW-0813">Transport</keyword>
<dbReference type="GO" id="GO:0015891">
    <property type="term" value="P:siderophore transport"/>
    <property type="evidence" value="ECO:0007669"/>
    <property type="project" value="InterPro"/>
</dbReference>
<evidence type="ECO:0000313" key="13">
    <source>
        <dbReference type="EMBL" id="TDQ59600.1"/>
    </source>
</evidence>
<proteinExistence type="inferred from homology"/>
<dbReference type="NCBIfam" id="TIGR01352">
    <property type="entry name" value="tonB_Cterm"/>
    <property type="match status" value="1"/>
</dbReference>
<dbReference type="GO" id="GO:0055085">
    <property type="term" value="P:transmembrane transport"/>
    <property type="evidence" value="ECO:0007669"/>
    <property type="project" value="InterPro"/>
</dbReference>
<evidence type="ECO:0000256" key="3">
    <source>
        <dbReference type="ARBA" id="ARBA00022448"/>
    </source>
</evidence>
<sequence length="252" mass="27451">MRNRSLLGFLVSLLFHGTLVAAIAFALRQNESANSQSAQLVDTNISMEMMMATVIEEAPEPLPEVEPEPEPEPKEEIPDPTLKQPEPKVQEKPKPEKKSEPKQKPKPPKQRPKPKPKDMPKDAVKADRINVSEAKVNSAATTTAATTTNPNLSGKGSSSSEKDAYSHALRREIERHKRYSQRARMMRKQGTVTIGFNLADDGSISGARILRSSGSEDLDNAALSAVQSAKSVGPRPAGIPSSLNVPIRFSLQ</sequence>
<gene>
    <name evidence="13" type="ORF">EDC45_0257</name>
</gene>
<keyword evidence="9" id="KW-0472">Membrane</keyword>
<dbReference type="GO" id="GO:0031992">
    <property type="term" value="F:energy transducer activity"/>
    <property type="evidence" value="ECO:0007669"/>
    <property type="project" value="InterPro"/>
</dbReference>
<evidence type="ECO:0000256" key="11">
    <source>
        <dbReference type="SAM" id="MobiDB-lite"/>
    </source>
</evidence>
<dbReference type="InterPro" id="IPR003538">
    <property type="entry name" value="TonB"/>
</dbReference>
<feature type="compositionally biased region" description="Basic and acidic residues" evidence="11">
    <location>
        <begin position="115"/>
        <end position="130"/>
    </location>
</feature>
<feature type="domain" description="TonB C-terminal" evidence="12">
    <location>
        <begin position="164"/>
        <end position="252"/>
    </location>
</feature>
<comment type="caution">
    <text evidence="13">The sequence shown here is derived from an EMBL/GenBank/DDBJ whole genome shotgun (WGS) entry which is preliminary data.</text>
</comment>
<dbReference type="InterPro" id="IPR037682">
    <property type="entry name" value="TonB_C"/>
</dbReference>
<comment type="function">
    <text evidence="10">Interacts with outer membrane receptor proteins that carry out high-affinity binding and energy dependent uptake into the periplasmic space of specific substrates. It could act to transduce energy from the cytoplasmic membrane to specific energy-requiring processes in the outer membrane, resulting in the release into the periplasm of ligands bound by these outer membrane proteins.</text>
</comment>
<evidence type="ECO:0000313" key="14">
    <source>
        <dbReference type="Proteomes" id="UP000295657"/>
    </source>
</evidence>
<comment type="subcellular location">
    <subcellularLocation>
        <location evidence="1 10">Cell inner membrane</location>
        <topology evidence="1 10">Single-pass membrane protein</topology>
        <orientation evidence="1 10">Periplasmic side</orientation>
    </subcellularLocation>
</comment>
<dbReference type="RefSeq" id="WP_133542673.1">
    <property type="nucleotide sequence ID" value="NZ_SNYQ01000001.1"/>
</dbReference>
<evidence type="ECO:0000256" key="4">
    <source>
        <dbReference type="ARBA" id="ARBA00022475"/>
    </source>
</evidence>
<comment type="similarity">
    <text evidence="2 10">Belongs to the TonB family.</text>
</comment>
<dbReference type="SUPFAM" id="SSF74653">
    <property type="entry name" value="TolA/TonB C-terminal domain"/>
    <property type="match status" value="1"/>
</dbReference>
<reference evidence="13 14" key="1">
    <citation type="submission" date="2019-03" db="EMBL/GenBank/DDBJ databases">
        <title>Genomic Encyclopedia of Type Strains, Phase IV (KMG-IV): sequencing the most valuable type-strain genomes for metagenomic binning, comparative biology and taxonomic classification.</title>
        <authorList>
            <person name="Goeker M."/>
        </authorList>
    </citation>
    <scope>NUCLEOTIDE SEQUENCE [LARGE SCALE GENOMIC DNA]</scope>
    <source>
        <strain evidence="13 14">DSM 28403</strain>
    </source>
</reference>
<dbReference type="PANTHER" id="PTHR33446">
    <property type="entry name" value="PROTEIN TONB-RELATED"/>
    <property type="match status" value="1"/>
</dbReference>
<organism evidence="13 14">
    <name type="scientific">Mesocricetibacter intestinalis</name>
    <dbReference type="NCBI Taxonomy" id="1521930"/>
    <lineage>
        <taxon>Bacteria</taxon>
        <taxon>Pseudomonadati</taxon>
        <taxon>Pseudomonadota</taxon>
        <taxon>Gammaproteobacteria</taxon>
        <taxon>Pasteurellales</taxon>
        <taxon>Pasteurellaceae</taxon>
        <taxon>Mesocricetibacter</taxon>
    </lineage>
</organism>
<evidence type="ECO:0000256" key="8">
    <source>
        <dbReference type="ARBA" id="ARBA00022989"/>
    </source>
</evidence>
<evidence type="ECO:0000256" key="9">
    <source>
        <dbReference type="ARBA" id="ARBA00023136"/>
    </source>
</evidence>